<gene>
    <name evidence="2" type="ORF">TWF481_003023</name>
</gene>
<feature type="compositionally biased region" description="Basic and acidic residues" evidence="1">
    <location>
        <begin position="113"/>
        <end position="125"/>
    </location>
</feature>
<feature type="region of interest" description="Disordered" evidence="1">
    <location>
        <begin position="96"/>
        <end position="125"/>
    </location>
</feature>
<proteinExistence type="predicted"/>
<dbReference type="Proteomes" id="UP001370758">
    <property type="component" value="Unassembled WGS sequence"/>
</dbReference>
<evidence type="ECO:0000313" key="2">
    <source>
        <dbReference type="EMBL" id="KAK6495978.1"/>
    </source>
</evidence>
<evidence type="ECO:0000313" key="3">
    <source>
        <dbReference type="Proteomes" id="UP001370758"/>
    </source>
</evidence>
<reference evidence="2 3" key="1">
    <citation type="submission" date="2023-08" db="EMBL/GenBank/DDBJ databases">
        <authorList>
            <person name="Palmer J.M."/>
        </authorList>
    </citation>
    <scope>NUCLEOTIDE SEQUENCE [LARGE SCALE GENOMIC DNA]</scope>
    <source>
        <strain evidence="2 3">TWF481</strain>
    </source>
</reference>
<dbReference type="AlphaFoldDB" id="A0AAV9VTM9"/>
<organism evidence="2 3">
    <name type="scientific">Arthrobotrys musiformis</name>
    <dbReference type="NCBI Taxonomy" id="47236"/>
    <lineage>
        <taxon>Eukaryota</taxon>
        <taxon>Fungi</taxon>
        <taxon>Dikarya</taxon>
        <taxon>Ascomycota</taxon>
        <taxon>Pezizomycotina</taxon>
        <taxon>Orbiliomycetes</taxon>
        <taxon>Orbiliales</taxon>
        <taxon>Orbiliaceae</taxon>
        <taxon>Arthrobotrys</taxon>
    </lineage>
</organism>
<keyword evidence="3" id="KW-1185">Reference proteome</keyword>
<protein>
    <submittedName>
        <fullName evidence="2">Uncharacterized protein</fullName>
    </submittedName>
</protein>
<evidence type="ECO:0000256" key="1">
    <source>
        <dbReference type="SAM" id="MobiDB-lite"/>
    </source>
</evidence>
<dbReference type="EMBL" id="JAVHJL010000012">
    <property type="protein sequence ID" value="KAK6495978.1"/>
    <property type="molecule type" value="Genomic_DNA"/>
</dbReference>
<sequence>MASLQSFAAICSGRSKEFPDCSERLRRVLNEYIDRVMDMEVSRCLDDSRKEEDVGCPEESFANWVQLSLDSATAEVYSEVTQKVRQIVREAMKDAPIRPASRKLKQGASWESVDNKEQRDSDSGI</sequence>
<accession>A0AAV9VTM9</accession>
<name>A0AAV9VTM9_9PEZI</name>
<comment type="caution">
    <text evidence="2">The sequence shown here is derived from an EMBL/GenBank/DDBJ whole genome shotgun (WGS) entry which is preliminary data.</text>
</comment>